<keyword evidence="2" id="KW-0560">Oxidoreductase</keyword>
<evidence type="ECO:0000256" key="1">
    <source>
        <dbReference type="ARBA" id="ARBA00022857"/>
    </source>
</evidence>
<dbReference type="EnsemblPlants" id="AET03098">
    <property type="protein sequence ID" value="AET03098"/>
    <property type="gene ID" value="MTR_8g062710"/>
</dbReference>
<dbReference type="STRING" id="3880.G7LEQ3"/>
<evidence type="ECO:0000256" key="2">
    <source>
        <dbReference type="ARBA" id="ARBA00023002"/>
    </source>
</evidence>
<dbReference type="PANTHER" id="PTHR10366:SF776">
    <property type="entry name" value="NAD(P)-BINDING ROSSMANN-FOLD SUPERFAMILY PROTEIN"/>
    <property type="match status" value="1"/>
</dbReference>
<dbReference type="InterPro" id="IPR036291">
    <property type="entry name" value="NAD(P)-bd_dom_sf"/>
</dbReference>
<proteinExistence type="predicted"/>
<keyword evidence="1" id="KW-0521">NADP</keyword>
<gene>
    <name evidence="3" type="ordered locus">MTR_8g062710</name>
</gene>
<dbReference type="Proteomes" id="UP000002051">
    <property type="component" value="Chromosome 8"/>
</dbReference>
<dbReference type="PaxDb" id="3880-AET03098"/>
<dbReference type="EMBL" id="CM001224">
    <property type="protein sequence ID" value="AET03098.1"/>
    <property type="molecule type" value="Genomic_DNA"/>
</dbReference>
<dbReference type="Gene3D" id="3.40.50.720">
    <property type="entry name" value="NAD(P)-binding Rossmann-like Domain"/>
    <property type="match status" value="1"/>
</dbReference>
<evidence type="ECO:0000313" key="3">
    <source>
        <dbReference type="EMBL" id="AET03098.1"/>
    </source>
</evidence>
<reference evidence="4" key="3">
    <citation type="submission" date="2015-04" db="UniProtKB">
        <authorList>
            <consortium name="EnsemblPlants"/>
        </authorList>
    </citation>
    <scope>IDENTIFICATION</scope>
    <source>
        <strain evidence="4">cv. Jemalong A17</strain>
    </source>
</reference>
<evidence type="ECO:0000313" key="4">
    <source>
        <dbReference type="EnsemblPlants" id="AET03098"/>
    </source>
</evidence>
<reference evidence="3 5" key="1">
    <citation type="journal article" date="2011" name="Nature">
        <title>The Medicago genome provides insight into the evolution of rhizobial symbioses.</title>
        <authorList>
            <person name="Young N.D."/>
            <person name="Debelle F."/>
            <person name="Oldroyd G.E."/>
            <person name="Geurts R."/>
            <person name="Cannon S.B."/>
            <person name="Udvardi M.K."/>
            <person name="Benedito V.A."/>
            <person name="Mayer K.F."/>
            <person name="Gouzy J."/>
            <person name="Schoof H."/>
            <person name="Van de Peer Y."/>
            <person name="Proost S."/>
            <person name="Cook D.R."/>
            <person name="Meyers B.C."/>
            <person name="Spannagl M."/>
            <person name="Cheung F."/>
            <person name="De Mita S."/>
            <person name="Krishnakumar V."/>
            <person name="Gundlach H."/>
            <person name="Zhou S."/>
            <person name="Mudge J."/>
            <person name="Bharti A.K."/>
            <person name="Murray J.D."/>
            <person name="Naoumkina M.A."/>
            <person name="Rosen B."/>
            <person name="Silverstein K.A."/>
            <person name="Tang H."/>
            <person name="Rombauts S."/>
            <person name="Zhao P.X."/>
            <person name="Zhou P."/>
            <person name="Barbe V."/>
            <person name="Bardou P."/>
            <person name="Bechner M."/>
            <person name="Bellec A."/>
            <person name="Berger A."/>
            <person name="Berges H."/>
            <person name="Bidwell S."/>
            <person name="Bisseling T."/>
            <person name="Choisne N."/>
            <person name="Couloux A."/>
            <person name="Denny R."/>
            <person name="Deshpande S."/>
            <person name="Dai X."/>
            <person name="Doyle J.J."/>
            <person name="Dudez A.M."/>
            <person name="Farmer A.D."/>
            <person name="Fouteau S."/>
            <person name="Franken C."/>
            <person name="Gibelin C."/>
            <person name="Gish J."/>
            <person name="Goldstein S."/>
            <person name="Gonzalez A.J."/>
            <person name="Green P.J."/>
            <person name="Hallab A."/>
            <person name="Hartog M."/>
            <person name="Hua A."/>
            <person name="Humphray S.J."/>
            <person name="Jeong D.H."/>
            <person name="Jing Y."/>
            <person name="Jocker A."/>
            <person name="Kenton S.M."/>
            <person name="Kim D.J."/>
            <person name="Klee K."/>
            <person name="Lai H."/>
            <person name="Lang C."/>
            <person name="Lin S."/>
            <person name="Macmil S.L."/>
            <person name="Magdelenat G."/>
            <person name="Matthews L."/>
            <person name="McCorrison J."/>
            <person name="Monaghan E.L."/>
            <person name="Mun J.H."/>
            <person name="Najar F.Z."/>
            <person name="Nicholson C."/>
            <person name="Noirot C."/>
            <person name="O'Bleness M."/>
            <person name="Paule C.R."/>
            <person name="Poulain J."/>
            <person name="Prion F."/>
            <person name="Qin B."/>
            <person name="Qu C."/>
            <person name="Retzel E.F."/>
            <person name="Riddle C."/>
            <person name="Sallet E."/>
            <person name="Samain S."/>
            <person name="Samson N."/>
            <person name="Sanders I."/>
            <person name="Saurat O."/>
            <person name="Scarpelli C."/>
            <person name="Schiex T."/>
            <person name="Segurens B."/>
            <person name="Severin A.J."/>
            <person name="Sherrier D.J."/>
            <person name="Shi R."/>
            <person name="Sims S."/>
            <person name="Singer S.R."/>
            <person name="Sinharoy S."/>
            <person name="Sterck L."/>
            <person name="Viollet A."/>
            <person name="Wang B.B."/>
            <person name="Wang K."/>
            <person name="Wang M."/>
            <person name="Wang X."/>
            <person name="Warfsmann J."/>
            <person name="Weissenbach J."/>
            <person name="White D.D."/>
            <person name="White J.D."/>
            <person name="Wiley G.B."/>
            <person name="Wincker P."/>
            <person name="Xing Y."/>
            <person name="Yang L."/>
            <person name="Yao Z."/>
            <person name="Ying F."/>
            <person name="Zhai J."/>
            <person name="Zhou L."/>
            <person name="Zuber A."/>
            <person name="Denarie J."/>
            <person name="Dixon R.A."/>
            <person name="May G.D."/>
            <person name="Schwartz D.C."/>
            <person name="Rogers J."/>
            <person name="Quetier F."/>
            <person name="Town C.D."/>
            <person name="Roe B.A."/>
        </authorList>
    </citation>
    <scope>NUCLEOTIDE SEQUENCE [LARGE SCALE GENOMIC DNA]</scope>
    <source>
        <strain evidence="3">A17</strain>
        <strain evidence="4 5">cv. Jemalong A17</strain>
    </source>
</reference>
<evidence type="ECO:0000313" key="5">
    <source>
        <dbReference type="Proteomes" id="UP000002051"/>
    </source>
</evidence>
<name>G7LEQ3_MEDTR</name>
<dbReference type="GO" id="GO:0016491">
    <property type="term" value="F:oxidoreductase activity"/>
    <property type="evidence" value="ECO:0007669"/>
    <property type="project" value="UniProtKB-KW"/>
</dbReference>
<protein>
    <submittedName>
        <fullName evidence="3">Cinnamoyl-CoA reductase, putative</fullName>
    </submittedName>
</protein>
<dbReference type="eggNOG" id="KOG1502">
    <property type="taxonomic scope" value="Eukaryota"/>
</dbReference>
<accession>G7LEQ3</accession>
<dbReference type="SUPFAM" id="SSF51735">
    <property type="entry name" value="NAD(P)-binding Rossmann-fold domains"/>
    <property type="match status" value="1"/>
</dbReference>
<dbReference type="AlphaFoldDB" id="G7LEQ3"/>
<dbReference type="HOGENOM" id="CLU_007383_9_4_1"/>
<reference evidence="3 5" key="2">
    <citation type="journal article" date="2014" name="BMC Genomics">
        <title>An improved genome release (version Mt4.0) for the model legume Medicago truncatula.</title>
        <authorList>
            <person name="Tang H."/>
            <person name="Krishnakumar V."/>
            <person name="Bidwell S."/>
            <person name="Rosen B."/>
            <person name="Chan A."/>
            <person name="Zhou S."/>
            <person name="Gentzbittel L."/>
            <person name="Childs K.L."/>
            <person name="Yandell M."/>
            <person name="Gundlach H."/>
            <person name="Mayer K.F."/>
            <person name="Schwartz D.C."/>
            <person name="Town C.D."/>
        </authorList>
    </citation>
    <scope>GENOME REANNOTATION</scope>
    <source>
        <strain evidence="4 5">cv. Jemalong A17</strain>
    </source>
</reference>
<sequence>MDTGILLFTQTVLFIPKVKVCVIGAGGFVASWLVNVCLKTVGSPKYEHLLKLDKAYENLTLFKADILDYESVYSAIVGCSAVFHAASPVPSTVVPNPEVTFLMLSYMQTNLICHRVVLVLPSS</sequence>
<keyword evidence="5" id="KW-1185">Reference proteome</keyword>
<organism evidence="3 5">
    <name type="scientific">Medicago truncatula</name>
    <name type="common">Barrel medic</name>
    <name type="synonym">Medicago tribuloides</name>
    <dbReference type="NCBI Taxonomy" id="3880"/>
    <lineage>
        <taxon>Eukaryota</taxon>
        <taxon>Viridiplantae</taxon>
        <taxon>Streptophyta</taxon>
        <taxon>Embryophyta</taxon>
        <taxon>Tracheophyta</taxon>
        <taxon>Spermatophyta</taxon>
        <taxon>Magnoliopsida</taxon>
        <taxon>eudicotyledons</taxon>
        <taxon>Gunneridae</taxon>
        <taxon>Pentapetalae</taxon>
        <taxon>rosids</taxon>
        <taxon>fabids</taxon>
        <taxon>Fabales</taxon>
        <taxon>Fabaceae</taxon>
        <taxon>Papilionoideae</taxon>
        <taxon>50 kb inversion clade</taxon>
        <taxon>NPAAA clade</taxon>
        <taxon>Hologalegina</taxon>
        <taxon>IRL clade</taxon>
        <taxon>Trifolieae</taxon>
        <taxon>Medicago</taxon>
    </lineage>
</organism>
<dbReference type="PANTHER" id="PTHR10366">
    <property type="entry name" value="NAD DEPENDENT EPIMERASE/DEHYDRATASE"/>
    <property type="match status" value="1"/>
</dbReference>
<dbReference type="InterPro" id="IPR050425">
    <property type="entry name" value="NAD(P)_dehydrat-like"/>
</dbReference>